<dbReference type="EMBL" id="JOTM01000006">
    <property type="protein sequence ID" value="KEK24534.1"/>
    <property type="molecule type" value="Genomic_DNA"/>
</dbReference>
<dbReference type="InterPro" id="IPR019618">
    <property type="entry name" value="Spore_germination_GerPA"/>
</dbReference>
<sequence>MSAFLRKIKIINNRGAVNVGDCNTIAPLTVAKIYAGSGGSSIATFLNGKRMPETVARGTVFIPPLETSELTLGS</sequence>
<evidence type="ECO:0000313" key="5">
    <source>
        <dbReference type="Proteomes" id="UP000027778"/>
    </source>
</evidence>
<evidence type="ECO:0008006" key="6">
    <source>
        <dbReference type="Google" id="ProtNLM"/>
    </source>
</evidence>
<reference evidence="4 5" key="1">
    <citation type="submission" date="2014-06" db="EMBL/GenBank/DDBJ databases">
        <title>Draft genome sequence of Bacillus gaemokensis JCM 15801 (MCCC 1A00707).</title>
        <authorList>
            <person name="Lai Q."/>
            <person name="Liu Y."/>
            <person name="Shao Z."/>
        </authorList>
    </citation>
    <scope>NUCLEOTIDE SEQUENCE [LARGE SCALE GENOMIC DNA]</scope>
    <source>
        <strain evidence="4 5">JCM 15801</strain>
    </source>
</reference>
<name>A0A073KB93_9BACI</name>
<accession>A0A073KB93</accession>
<comment type="similarity">
    <text evidence="1">Belongs to the GerPA/GerPF family.</text>
</comment>
<dbReference type="Pfam" id="PF10676">
    <property type="entry name" value="gerPA"/>
    <property type="match status" value="1"/>
</dbReference>
<evidence type="ECO:0000313" key="4">
    <source>
        <dbReference type="EMBL" id="KEK24534.1"/>
    </source>
</evidence>
<keyword evidence="2" id="KW-0309">Germination</keyword>
<dbReference type="PANTHER" id="PTHR37808">
    <property type="entry name" value="SPORE GERMINATION PROTEIN-LIKE PROTEIN YDZR-RELATED"/>
    <property type="match status" value="1"/>
</dbReference>
<dbReference type="STRING" id="574375.AZF08_05180"/>
<proteinExistence type="inferred from homology"/>
<evidence type="ECO:0000256" key="2">
    <source>
        <dbReference type="ARBA" id="ARBA00022544"/>
    </source>
</evidence>
<evidence type="ECO:0000256" key="3">
    <source>
        <dbReference type="ARBA" id="ARBA00025358"/>
    </source>
</evidence>
<dbReference type="PANTHER" id="PTHR37808:SF1">
    <property type="entry name" value="SPORE GERMINATION PROTEIN-LIKE PROTEIN YDZR"/>
    <property type="match status" value="1"/>
</dbReference>
<evidence type="ECO:0000256" key="1">
    <source>
        <dbReference type="ARBA" id="ARBA00008103"/>
    </source>
</evidence>
<comment type="function">
    <text evidence="3">Required for the formation of functionally normal spores. Could be involved in the establishment of normal spore coat structure and/or permeability, which allows the access of germinants to their receptor.</text>
</comment>
<gene>
    <name evidence="4" type="ORF">BAGA_25640</name>
</gene>
<organism evidence="4 5">
    <name type="scientific">Bacillus gaemokensis</name>
    <dbReference type="NCBI Taxonomy" id="574375"/>
    <lineage>
        <taxon>Bacteria</taxon>
        <taxon>Bacillati</taxon>
        <taxon>Bacillota</taxon>
        <taxon>Bacilli</taxon>
        <taxon>Bacillales</taxon>
        <taxon>Bacillaceae</taxon>
        <taxon>Bacillus</taxon>
        <taxon>Bacillus cereus group</taxon>
    </lineage>
</organism>
<dbReference type="OrthoDB" id="2889722at2"/>
<comment type="caution">
    <text evidence="4">The sequence shown here is derived from an EMBL/GenBank/DDBJ whole genome shotgun (WGS) entry which is preliminary data.</text>
</comment>
<protein>
    <recommendedName>
        <fullName evidence="6">Spore germination protein</fullName>
    </recommendedName>
</protein>
<dbReference type="RefSeq" id="WP_033674299.1">
    <property type="nucleotide sequence ID" value="NZ_JOTM01000006.1"/>
</dbReference>
<keyword evidence="5" id="KW-1185">Reference proteome</keyword>
<dbReference type="AlphaFoldDB" id="A0A073KB93"/>
<dbReference type="Proteomes" id="UP000027778">
    <property type="component" value="Unassembled WGS sequence"/>
</dbReference>